<sequence length="188" mass="20603">MLVVLGLGLAACGEDETCAASDRVGCAPDPEPAGDPNDADEDYVLETALPVSEVQRLAELAAEESDDPEVVELAEEIADAADDFLAELRGREEQWDLEPLVYDSAVGAVTLPDYAGDEDYDVLQRLDGVEFDGYWVSVVLERTLTQLRDSGDLLYRGSDPGLRAVVEDWDAANDGWRDRLEVLQEEIR</sequence>
<evidence type="ECO:0008006" key="3">
    <source>
        <dbReference type="Google" id="ProtNLM"/>
    </source>
</evidence>
<dbReference type="Gene3D" id="1.20.1260.10">
    <property type="match status" value="1"/>
</dbReference>
<reference evidence="2" key="1">
    <citation type="journal article" date="2019" name="Int. J. Syst. Evol. Microbiol.">
        <title>The Global Catalogue of Microorganisms (GCM) 10K type strain sequencing project: providing services to taxonomists for standard genome sequencing and annotation.</title>
        <authorList>
            <consortium name="The Broad Institute Genomics Platform"/>
            <consortium name="The Broad Institute Genome Sequencing Center for Infectious Disease"/>
            <person name="Wu L."/>
            <person name="Ma J."/>
        </authorList>
    </citation>
    <scope>NUCLEOTIDE SEQUENCE [LARGE SCALE GENOMIC DNA]</scope>
    <source>
        <strain evidence="2">JCM 13518</strain>
    </source>
</reference>
<dbReference type="Proteomes" id="UP001501057">
    <property type="component" value="Unassembled WGS sequence"/>
</dbReference>
<name>A0ABP4W1Y4_9ACTN</name>
<evidence type="ECO:0000313" key="1">
    <source>
        <dbReference type="EMBL" id="GAA1745373.1"/>
    </source>
</evidence>
<dbReference type="EMBL" id="BAAAME010000004">
    <property type="protein sequence ID" value="GAA1745373.1"/>
    <property type="molecule type" value="Genomic_DNA"/>
</dbReference>
<accession>A0ABP4W1Y4</accession>
<evidence type="ECO:0000313" key="2">
    <source>
        <dbReference type="Proteomes" id="UP001501057"/>
    </source>
</evidence>
<dbReference type="InterPro" id="IPR012347">
    <property type="entry name" value="Ferritin-like"/>
</dbReference>
<keyword evidence="2" id="KW-1185">Reference proteome</keyword>
<protein>
    <recommendedName>
        <fullName evidence="3">DUF305 domain-containing protein</fullName>
    </recommendedName>
</protein>
<comment type="caution">
    <text evidence="1">The sequence shown here is derived from an EMBL/GenBank/DDBJ whole genome shotgun (WGS) entry which is preliminary data.</text>
</comment>
<organism evidence="1 2">
    <name type="scientific">Aeromicrobium alkaliterrae</name>
    <dbReference type="NCBI Taxonomy" id="302168"/>
    <lineage>
        <taxon>Bacteria</taxon>
        <taxon>Bacillati</taxon>
        <taxon>Actinomycetota</taxon>
        <taxon>Actinomycetes</taxon>
        <taxon>Propionibacteriales</taxon>
        <taxon>Nocardioidaceae</taxon>
        <taxon>Aeromicrobium</taxon>
    </lineage>
</organism>
<gene>
    <name evidence="1" type="ORF">GCM10009710_26740</name>
</gene>
<proteinExistence type="predicted"/>